<feature type="region of interest" description="Disordered" evidence="1">
    <location>
        <begin position="76"/>
        <end position="99"/>
    </location>
</feature>
<gene>
    <name evidence="2" type="ORF">ONZ51_g8098</name>
</gene>
<name>A0AAD7TQ44_9APHY</name>
<feature type="compositionally biased region" description="Polar residues" evidence="1">
    <location>
        <begin position="76"/>
        <end position="91"/>
    </location>
</feature>
<accession>A0AAD7TQ44</accession>
<dbReference type="AlphaFoldDB" id="A0AAD7TQ44"/>
<protein>
    <submittedName>
        <fullName evidence="2">Uncharacterized protein</fullName>
    </submittedName>
</protein>
<comment type="caution">
    <text evidence="2">The sequence shown here is derived from an EMBL/GenBank/DDBJ whole genome shotgun (WGS) entry which is preliminary data.</text>
</comment>
<dbReference type="Proteomes" id="UP001215151">
    <property type="component" value="Unassembled WGS sequence"/>
</dbReference>
<organism evidence="2 3">
    <name type="scientific">Trametes cubensis</name>
    <dbReference type="NCBI Taxonomy" id="1111947"/>
    <lineage>
        <taxon>Eukaryota</taxon>
        <taxon>Fungi</taxon>
        <taxon>Dikarya</taxon>
        <taxon>Basidiomycota</taxon>
        <taxon>Agaricomycotina</taxon>
        <taxon>Agaricomycetes</taxon>
        <taxon>Polyporales</taxon>
        <taxon>Polyporaceae</taxon>
        <taxon>Trametes</taxon>
    </lineage>
</organism>
<keyword evidence="3" id="KW-1185">Reference proteome</keyword>
<reference evidence="2" key="1">
    <citation type="submission" date="2022-11" db="EMBL/GenBank/DDBJ databases">
        <title>Genome Sequence of Cubamyces cubensis.</title>
        <authorList>
            <person name="Buettner E."/>
        </authorList>
    </citation>
    <scope>NUCLEOTIDE SEQUENCE</scope>
    <source>
        <strain evidence="2">MPL-01</strain>
    </source>
</reference>
<evidence type="ECO:0000313" key="2">
    <source>
        <dbReference type="EMBL" id="KAJ8473052.1"/>
    </source>
</evidence>
<feature type="region of interest" description="Disordered" evidence="1">
    <location>
        <begin position="1"/>
        <end position="38"/>
    </location>
</feature>
<feature type="compositionally biased region" description="Polar residues" evidence="1">
    <location>
        <begin position="1"/>
        <end position="20"/>
    </location>
</feature>
<evidence type="ECO:0000256" key="1">
    <source>
        <dbReference type="SAM" id="MobiDB-lite"/>
    </source>
</evidence>
<proteinExistence type="predicted"/>
<dbReference type="EMBL" id="JAPEVG010000236">
    <property type="protein sequence ID" value="KAJ8473052.1"/>
    <property type="molecule type" value="Genomic_DNA"/>
</dbReference>
<evidence type="ECO:0000313" key="3">
    <source>
        <dbReference type="Proteomes" id="UP001215151"/>
    </source>
</evidence>
<sequence length="99" mass="10861">MLTGTRSRSNAMPTNTNVTTIPGLFQFPPSLESELPGRTRRYDPEEMHLQLNQECVPEYYKPSGAFARRLSTSMIASSSTTPALGTASRGQGMSLGERH</sequence>